<keyword evidence="12" id="KW-1185">Reference proteome</keyword>
<feature type="domain" description="UmuC" evidence="10">
    <location>
        <begin position="6"/>
        <end position="189"/>
    </location>
</feature>
<dbReference type="Pfam" id="PF13438">
    <property type="entry name" value="DUF4113"/>
    <property type="match status" value="1"/>
</dbReference>
<comment type="catalytic activity">
    <reaction evidence="9">
        <text>DNA(n) + a 2'-deoxyribonucleoside 5'-triphosphate = DNA(n+1) + diphosphate</text>
        <dbReference type="Rhea" id="RHEA:22508"/>
        <dbReference type="Rhea" id="RHEA-COMP:17339"/>
        <dbReference type="Rhea" id="RHEA-COMP:17340"/>
        <dbReference type="ChEBI" id="CHEBI:33019"/>
        <dbReference type="ChEBI" id="CHEBI:61560"/>
        <dbReference type="ChEBI" id="CHEBI:173112"/>
        <dbReference type="EC" id="2.7.7.7"/>
    </reaction>
</comment>
<evidence type="ECO:0000259" key="10">
    <source>
        <dbReference type="PROSITE" id="PS50173"/>
    </source>
</evidence>
<keyword evidence="5" id="KW-0741">SOS mutagenesis</keyword>
<keyword evidence="6" id="KW-0234">DNA repair</keyword>
<comment type="similarity">
    <text evidence="1">Belongs to the DNA polymerase type-Y family.</text>
</comment>
<protein>
    <recommendedName>
        <fullName evidence="3">DNA-directed DNA polymerase</fullName>
        <ecNumber evidence="3">2.7.7.7</ecNumber>
    </recommendedName>
</protein>
<name>A0ABQ0SFS6_NOVHA</name>
<dbReference type="InterPro" id="IPR017961">
    <property type="entry name" value="DNA_pol_Y-fam_little_finger"/>
</dbReference>
<dbReference type="InterPro" id="IPR043128">
    <property type="entry name" value="Rev_trsase/Diguanyl_cyclase"/>
</dbReference>
<evidence type="ECO:0000256" key="7">
    <source>
        <dbReference type="ARBA" id="ARBA00023236"/>
    </source>
</evidence>
<evidence type="ECO:0000313" key="11">
    <source>
        <dbReference type="EMBL" id="GEC64169.1"/>
    </source>
</evidence>
<dbReference type="PROSITE" id="PS50173">
    <property type="entry name" value="UMUC"/>
    <property type="match status" value="1"/>
</dbReference>
<sequence>MNVPVFGLIDGNSFYCSCQRAFDASIRHSPVVVLSNNDGCAIARTAEAKQLGIKMGEPWHLARRRPALRAVQWYSSNYPLYADMSRRMFQVLEYRVPRVEPYSIDEMFLDLTALPYDLATFCADLRRDVLEISKIPTCIGWGPTKTIAKVANRIAKADPALQGLCDLNDTALRHDWYRRTDIEDVWGIGHKGAERLRRAGIHTIADFVEMDTRAVRNLLTVVGARVQAELQGQSCLPLADLAAPRQGLACTRTFGRPIDNWSDLREAVASYATTVAAKLRRDRLHAGSISVFIRTNPRTSTEAGWYANQQSISIEPTNDTMALIAASLRLLRKIWKPGYRYFKAGVILDALAPAARQGALFSTRDPQRAESVMAAMDALNARFGRGTVRPLATGTRQDWRPRQAFLSPAYTTRFEDIMQVHAW</sequence>
<dbReference type="Pfam" id="PF11799">
    <property type="entry name" value="IMS_C"/>
    <property type="match status" value="1"/>
</dbReference>
<dbReference type="PANTHER" id="PTHR11076">
    <property type="entry name" value="DNA REPAIR POLYMERASE UMUC / TRANSFERASE FAMILY MEMBER"/>
    <property type="match status" value="1"/>
</dbReference>
<dbReference type="Gene3D" id="3.30.70.270">
    <property type="match status" value="1"/>
</dbReference>
<gene>
    <name evidence="11" type="primary">umuC</name>
    <name evidence="11" type="ORF">GHA01_20180</name>
</gene>
<evidence type="ECO:0000256" key="6">
    <source>
        <dbReference type="ARBA" id="ARBA00023204"/>
    </source>
</evidence>
<evidence type="ECO:0000256" key="4">
    <source>
        <dbReference type="ARBA" id="ARBA00022763"/>
    </source>
</evidence>
<evidence type="ECO:0000256" key="1">
    <source>
        <dbReference type="ARBA" id="ARBA00010945"/>
    </source>
</evidence>
<dbReference type="Gene3D" id="3.40.1170.60">
    <property type="match status" value="1"/>
</dbReference>
<evidence type="ECO:0000256" key="8">
    <source>
        <dbReference type="ARBA" id="ARBA00025589"/>
    </source>
</evidence>
<comment type="subunit">
    <text evidence="2">Monomer.</text>
</comment>
<comment type="function">
    <text evidence="8">Poorly processive, error-prone DNA polymerase involved in untargeted mutagenesis. Copies undamaged DNA at stalled replication forks, which arise in vivo from mismatched or misaligned primer ends. These misaligned primers can be extended by PolIV. Exhibits no 3'-5' exonuclease (proofreading) activity. May be involved in translesional synthesis, in conjunction with the beta clamp from PolIII.</text>
</comment>
<dbReference type="CDD" id="cd01700">
    <property type="entry name" value="PolY_Pol_V_umuC"/>
    <property type="match status" value="1"/>
</dbReference>
<dbReference type="InterPro" id="IPR050116">
    <property type="entry name" value="DNA_polymerase-Y"/>
</dbReference>
<proteinExistence type="inferred from homology"/>
<dbReference type="InterPro" id="IPR043502">
    <property type="entry name" value="DNA/RNA_pol_sf"/>
</dbReference>
<dbReference type="InterPro" id="IPR025188">
    <property type="entry name" value="DUF4113"/>
</dbReference>
<dbReference type="InterPro" id="IPR036775">
    <property type="entry name" value="DNA_pol_Y-fam_lit_finger_sf"/>
</dbReference>
<accession>A0ABQ0SFS6</accession>
<evidence type="ECO:0000256" key="2">
    <source>
        <dbReference type="ARBA" id="ARBA00011245"/>
    </source>
</evidence>
<dbReference type="InterPro" id="IPR001126">
    <property type="entry name" value="UmuC"/>
</dbReference>
<evidence type="ECO:0000256" key="9">
    <source>
        <dbReference type="ARBA" id="ARBA00049244"/>
    </source>
</evidence>
<dbReference type="SUPFAM" id="SSF100879">
    <property type="entry name" value="Lesion bypass DNA polymerase (Y-family), little finger domain"/>
    <property type="match status" value="1"/>
</dbReference>
<comment type="caution">
    <text evidence="11">The sequence shown here is derived from an EMBL/GenBank/DDBJ whole genome shotgun (WGS) entry which is preliminary data.</text>
</comment>
<organism evidence="11 12">
    <name type="scientific">Novacetimonas hansenii</name>
    <name type="common">Komagataeibacter hansenii</name>
    <dbReference type="NCBI Taxonomy" id="436"/>
    <lineage>
        <taxon>Bacteria</taxon>
        <taxon>Pseudomonadati</taxon>
        <taxon>Pseudomonadota</taxon>
        <taxon>Alphaproteobacteria</taxon>
        <taxon>Acetobacterales</taxon>
        <taxon>Acetobacteraceae</taxon>
        <taxon>Novacetimonas</taxon>
    </lineage>
</organism>
<dbReference type="SUPFAM" id="SSF56672">
    <property type="entry name" value="DNA/RNA polymerases"/>
    <property type="match status" value="1"/>
</dbReference>
<reference evidence="11 12" key="1">
    <citation type="submission" date="2019-06" db="EMBL/GenBank/DDBJ databases">
        <title>Whole genome shotgun sequence of Komagataeibacter hansenii NBRC 14820.</title>
        <authorList>
            <person name="Hosoyama A."/>
            <person name="Uohara A."/>
            <person name="Ohji S."/>
            <person name="Ichikawa N."/>
        </authorList>
    </citation>
    <scope>NUCLEOTIDE SEQUENCE [LARGE SCALE GENOMIC DNA]</scope>
    <source>
        <strain evidence="11 12">NBRC 14820</strain>
    </source>
</reference>
<dbReference type="Proteomes" id="UP000319478">
    <property type="component" value="Unassembled WGS sequence"/>
</dbReference>
<dbReference type="EC" id="2.7.7.7" evidence="3"/>
<evidence type="ECO:0000256" key="3">
    <source>
        <dbReference type="ARBA" id="ARBA00012417"/>
    </source>
</evidence>
<evidence type="ECO:0000256" key="5">
    <source>
        <dbReference type="ARBA" id="ARBA00023199"/>
    </source>
</evidence>
<dbReference type="Gene3D" id="3.30.1490.100">
    <property type="entry name" value="DNA polymerase, Y-family, little finger domain"/>
    <property type="match status" value="1"/>
</dbReference>
<evidence type="ECO:0000313" key="12">
    <source>
        <dbReference type="Proteomes" id="UP000319478"/>
    </source>
</evidence>
<dbReference type="Gene3D" id="1.10.150.20">
    <property type="entry name" value="5' to 3' exonuclease, C-terminal subdomain"/>
    <property type="match status" value="1"/>
</dbReference>
<keyword evidence="7" id="KW-0742">SOS response</keyword>
<dbReference type="PANTHER" id="PTHR11076:SF34">
    <property type="entry name" value="PROTEIN UMUC"/>
    <property type="match status" value="1"/>
</dbReference>
<dbReference type="Pfam" id="PF00817">
    <property type="entry name" value="IMS"/>
    <property type="match status" value="1"/>
</dbReference>
<keyword evidence="4" id="KW-0227">DNA damage</keyword>
<dbReference type="EMBL" id="BJNN01000108">
    <property type="protein sequence ID" value="GEC64169.1"/>
    <property type="molecule type" value="Genomic_DNA"/>
</dbReference>